<gene>
    <name evidence="1" type="ORF">BJ994_002842</name>
</gene>
<dbReference type="AlphaFoldDB" id="A0A846RXQ8"/>
<accession>A0A846RXQ8</accession>
<evidence type="ECO:0000313" key="1">
    <source>
        <dbReference type="EMBL" id="NJC23766.1"/>
    </source>
</evidence>
<name>A0A846RXQ8_9MICC</name>
<dbReference type="Proteomes" id="UP000547458">
    <property type="component" value="Unassembled WGS sequence"/>
</dbReference>
<dbReference type="SUPFAM" id="SSF54427">
    <property type="entry name" value="NTF2-like"/>
    <property type="match status" value="1"/>
</dbReference>
<protein>
    <submittedName>
        <fullName evidence="1">Uncharacterized protein</fullName>
    </submittedName>
</protein>
<dbReference type="EMBL" id="JAATJL010000001">
    <property type="protein sequence ID" value="NJC23766.1"/>
    <property type="molecule type" value="Genomic_DNA"/>
</dbReference>
<dbReference type="RefSeq" id="WP_167995098.1">
    <property type="nucleotide sequence ID" value="NZ_JAATJL010000001.1"/>
</dbReference>
<organism evidence="1 2">
    <name type="scientific">Arthrobacter pigmenti</name>
    <dbReference type="NCBI Taxonomy" id="271432"/>
    <lineage>
        <taxon>Bacteria</taxon>
        <taxon>Bacillati</taxon>
        <taxon>Actinomycetota</taxon>
        <taxon>Actinomycetes</taxon>
        <taxon>Micrococcales</taxon>
        <taxon>Micrococcaceae</taxon>
        <taxon>Arthrobacter</taxon>
    </lineage>
</organism>
<dbReference type="InterPro" id="IPR032710">
    <property type="entry name" value="NTF2-like_dom_sf"/>
</dbReference>
<evidence type="ECO:0000313" key="2">
    <source>
        <dbReference type="Proteomes" id="UP000547458"/>
    </source>
</evidence>
<proteinExistence type="predicted"/>
<keyword evidence="2" id="KW-1185">Reference proteome</keyword>
<comment type="caution">
    <text evidence="1">The sequence shown here is derived from an EMBL/GenBank/DDBJ whole genome shotgun (WGS) entry which is preliminary data.</text>
</comment>
<sequence>MTTEDVVELTERVFRLVDSGDYDTLCGLMAEETAAVLTRDVVLGIWARAVADTGNLVGCRQTGVQLPDGTPAEVGETLLGSLVGHTVLECEAGRWLGRVALDPEHRVVGMLVVPPDHGKLPF</sequence>
<reference evidence="1 2" key="1">
    <citation type="submission" date="2020-03" db="EMBL/GenBank/DDBJ databases">
        <title>Sequencing the genomes of 1000 actinobacteria strains.</title>
        <authorList>
            <person name="Klenk H.-P."/>
        </authorList>
    </citation>
    <scope>NUCLEOTIDE SEQUENCE [LARGE SCALE GENOMIC DNA]</scope>
    <source>
        <strain evidence="1 2">DSM 16403</strain>
    </source>
</reference>